<proteinExistence type="predicted"/>
<dbReference type="GO" id="GO:0051082">
    <property type="term" value="F:unfolded protein binding"/>
    <property type="evidence" value="ECO:0007669"/>
    <property type="project" value="TreeGrafter"/>
</dbReference>
<dbReference type="PANTHER" id="PTHR12356">
    <property type="entry name" value="NUCLEAR MOVEMENT PROTEIN NUDC"/>
    <property type="match status" value="1"/>
</dbReference>
<dbReference type="InterPro" id="IPR037898">
    <property type="entry name" value="NudC_fam"/>
</dbReference>
<evidence type="ECO:0000313" key="3">
    <source>
        <dbReference type="EMBL" id="GHP08077.1"/>
    </source>
</evidence>
<dbReference type="PROSITE" id="PS51203">
    <property type="entry name" value="CS"/>
    <property type="match status" value="1"/>
</dbReference>
<gene>
    <name evidence="3" type="ORF">PPROV_000681900</name>
</gene>
<dbReference type="GO" id="GO:0006457">
    <property type="term" value="P:protein folding"/>
    <property type="evidence" value="ECO:0007669"/>
    <property type="project" value="TreeGrafter"/>
</dbReference>
<evidence type="ECO:0000256" key="1">
    <source>
        <dbReference type="SAM" id="MobiDB-lite"/>
    </source>
</evidence>
<dbReference type="Gene3D" id="2.60.40.790">
    <property type="match status" value="1"/>
</dbReference>
<dbReference type="AlphaFoldDB" id="A0A830HSZ2"/>
<protein>
    <recommendedName>
        <fullName evidence="2">CS domain-containing protein</fullName>
    </recommendedName>
</protein>
<dbReference type="InterPro" id="IPR007052">
    <property type="entry name" value="CS_dom"/>
</dbReference>
<sequence>MTSRLAPTSRHAYLSTDGRSIYEWDQTVDEINVYITSPPGVTAKALAVTIGVSRLAVGIKGNPPYLDHTLSERVLPDDSTWTLEGGEIAITLCKQARGRNWPCVFEGHEPLDAVSAQKEQQRLLLERFQEENPGFDFSGAEFNGSAPQPDAFMGGMKTDAR</sequence>
<dbReference type="GO" id="GO:0005737">
    <property type="term" value="C:cytoplasm"/>
    <property type="evidence" value="ECO:0007669"/>
    <property type="project" value="TreeGrafter"/>
</dbReference>
<dbReference type="InterPro" id="IPR008978">
    <property type="entry name" value="HSP20-like_chaperone"/>
</dbReference>
<feature type="domain" description="CS" evidence="2">
    <location>
        <begin position="17"/>
        <end position="105"/>
    </location>
</feature>
<keyword evidence="4" id="KW-1185">Reference proteome</keyword>
<dbReference type="CDD" id="cd06467">
    <property type="entry name" value="p23_NUDC_like"/>
    <property type="match status" value="1"/>
</dbReference>
<organism evidence="3 4">
    <name type="scientific">Pycnococcus provasolii</name>
    <dbReference type="NCBI Taxonomy" id="41880"/>
    <lineage>
        <taxon>Eukaryota</taxon>
        <taxon>Viridiplantae</taxon>
        <taxon>Chlorophyta</taxon>
        <taxon>Pseudoscourfieldiophyceae</taxon>
        <taxon>Pseudoscourfieldiales</taxon>
        <taxon>Pycnococcaceae</taxon>
        <taxon>Pycnococcus</taxon>
    </lineage>
</organism>
<reference evidence="3" key="1">
    <citation type="submission" date="2020-10" db="EMBL/GenBank/DDBJ databases">
        <title>Unveiling of a novel bifunctional photoreceptor, Dualchrome1, isolated from a cosmopolitan green alga.</title>
        <authorList>
            <person name="Suzuki S."/>
            <person name="Kawachi M."/>
        </authorList>
    </citation>
    <scope>NUCLEOTIDE SEQUENCE</scope>
    <source>
        <strain evidence="3">NIES 2893</strain>
    </source>
</reference>
<dbReference type="Pfam" id="PF04969">
    <property type="entry name" value="CS"/>
    <property type="match status" value="1"/>
</dbReference>
<dbReference type="SUPFAM" id="SSF49764">
    <property type="entry name" value="HSP20-like chaperones"/>
    <property type="match status" value="1"/>
</dbReference>
<name>A0A830HSZ2_9CHLO</name>
<dbReference type="PANTHER" id="PTHR12356:SF18">
    <property type="entry name" value="NUDC DOMAIN-CONTAINING PROTEIN 2"/>
    <property type="match status" value="1"/>
</dbReference>
<evidence type="ECO:0000259" key="2">
    <source>
        <dbReference type="PROSITE" id="PS51203"/>
    </source>
</evidence>
<dbReference type="EMBL" id="BNJQ01000019">
    <property type="protein sequence ID" value="GHP08077.1"/>
    <property type="molecule type" value="Genomic_DNA"/>
</dbReference>
<dbReference type="OrthoDB" id="515366at2759"/>
<evidence type="ECO:0000313" key="4">
    <source>
        <dbReference type="Proteomes" id="UP000660262"/>
    </source>
</evidence>
<accession>A0A830HSZ2</accession>
<comment type="caution">
    <text evidence="3">The sequence shown here is derived from an EMBL/GenBank/DDBJ whole genome shotgun (WGS) entry which is preliminary data.</text>
</comment>
<feature type="region of interest" description="Disordered" evidence="1">
    <location>
        <begin position="139"/>
        <end position="161"/>
    </location>
</feature>
<dbReference type="Proteomes" id="UP000660262">
    <property type="component" value="Unassembled WGS sequence"/>
</dbReference>